<proteinExistence type="predicted"/>
<accession>A0A645AZH3</accession>
<reference evidence="1" key="1">
    <citation type="submission" date="2019-08" db="EMBL/GenBank/DDBJ databases">
        <authorList>
            <person name="Kucharzyk K."/>
            <person name="Murdoch R.W."/>
            <person name="Higgins S."/>
            <person name="Loffler F."/>
        </authorList>
    </citation>
    <scope>NUCLEOTIDE SEQUENCE</scope>
</reference>
<protein>
    <submittedName>
        <fullName evidence="1">Uncharacterized protein</fullName>
    </submittedName>
</protein>
<dbReference type="EMBL" id="VSSQ01016834">
    <property type="protein sequence ID" value="MPM58567.1"/>
    <property type="molecule type" value="Genomic_DNA"/>
</dbReference>
<organism evidence="1">
    <name type="scientific">bioreactor metagenome</name>
    <dbReference type="NCBI Taxonomy" id="1076179"/>
    <lineage>
        <taxon>unclassified sequences</taxon>
        <taxon>metagenomes</taxon>
        <taxon>ecological metagenomes</taxon>
    </lineage>
</organism>
<sequence length="73" mass="8285">MVGTETGSNVNMTTIRDNDFELPNSKITVNCAKDFINKIPGYKGGYKPNVQIEPNFKNYMNGLDDCYEFIKNN</sequence>
<dbReference type="AlphaFoldDB" id="A0A645AZH3"/>
<comment type="caution">
    <text evidence="1">The sequence shown here is derived from an EMBL/GenBank/DDBJ whole genome shotgun (WGS) entry which is preliminary data.</text>
</comment>
<evidence type="ECO:0000313" key="1">
    <source>
        <dbReference type="EMBL" id="MPM58567.1"/>
    </source>
</evidence>
<name>A0A645AZH3_9ZZZZ</name>
<gene>
    <name evidence="1" type="ORF">SDC9_105398</name>
</gene>